<evidence type="ECO:0000313" key="9">
    <source>
        <dbReference type="Proteomes" id="UP000032611"/>
    </source>
</evidence>
<dbReference type="SUPFAM" id="SSF46689">
    <property type="entry name" value="Homeodomain-like"/>
    <property type="match status" value="2"/>
</dbReference>
<evidence type="ECO:0000256" key="2">
    <source>
        <dbReference type="ARBA" id="ARBA00023015"/>
    </source>
</evidence>
<accession>A0A0D5LP48</accession>
<evidence type="ECO:0000256" key="5">
    <source>
        <dbReference type="ARBA" id="ARBA00023163"/>
    </source>
</evidence>
<keyword evidence="4" id="KW-0010">Activator</keyword>
<keyword evidence="5" id="KW-0804">Transcription</keyword>
<feature type="domain" description="HTH araC/xylS-type" evidence="7">
    <location>
        <begin position="193"/>
        <end position="291"/>
    </location>
</feature>
<dbReference type="SUPFAM" id="SSF51215">
    <property type="entry name" value="Regulatory protein AraC"/>
    <property type="match status" value="1"/>
</dbReference>
<keyword evidence="9" id="KW-1185">Reference proteome</keyword>
<keyword evidence="2" id="KW-0805">Transcription regulation</keyword>
<dbReference type="PANTHER" id="PTHR46796">
    <property type="entry name" value="HTH-TYPE TRANSCRIPTIONAL ACTIVATOR RHAS-RELATED"/>
    <property type="match status" value="1"/>
</dbReference>
<dbReference type="GO" id="GO:0003700">
    <property type="term" value="F:DNA-binding transcription factor activity"/>
    <property type="evidence" value="ECO:0007669"/>
    <property type="project" value="InterPro"/>
</dbReference>
<dbReference type="Pfam" id="PF12833">
    <property type="entry name" value="HTH_18"/>
    <property type="match status" value="1"/>
</dbReference>
<dbReference type="InterPro" id="IPR037923">
    <property type="entry name" value="HTH-like"/>
</dbReference>
<dbReference type="Pfam" id="PF02311">
    <property type="entry name" value="AraC_binding"/>
    <property type="match status" value="1"/>
</dbReference>
<dbReference type="PROSITE" id="PS01124">
    <property type="entry name" value="HTH_ARAC_FAMILY_2"/>
    <property type="match status" value="1"/>
</dbReference>
<dbReference type="Gene3D" id="2.60.120.10">
    <property type="entry name" value="Jelly Rolls"/>
    <property type="match status" value="1"/>
</dbReference>
<dbReference type="PROSITE" id="PS00041">
    <property type="entry name" value="HTH_ARAC_FAMILY_1"/>
    <property type="match status" value="2"/>
</dbReference>
<gene>
    <name evidence="8" type="ORF">TM49_09740</name>
</gene>
<keyword evidence="1" id="KW-0963">Cytoplasm</keyword>
<dbReference type="InterPro" id="IPR014710">
    <property type="entry name" value="RmlC-like_jellyroll"/>
</dbReference>
<dbReference type="KEGG" id="mey:TM49_09740"/>
<evidence type="ECO:0000313" key="8">
    <source>
        <dbReference type="EMBL" id="AJY45891.1"/>
    </source>
</evidence>
<dbReference type="EMBL" id="CP010803">
    <property type="protein sequence ID" value="AJY45891.1"/>
    <property type="molecule type" value="Genomic_DNA"/>
</dbReference>
<dbReference type="PANTHER" id="PTHR46796:SF13">
    <property type="entry name" value="HTH-TYPE TRANSCRIPTIONAL ACTIVATOR RHAS"/>
    <property type="match status" value="1"/>
</dbReference>
<dbReference type="InterPro" id="IPR003313">
    <property type="entry name" value="AraC-bd"/>
</dbReference>
<sequence>MIRPESGDYFAYMPENSLCEAIGCTALSAGYTEIAPGSLYPPVRHPDDHHFVWEKGRTLQAHQFALISSGRGKLEAMPDPGTVHSVEAGDVMLLFPGIWHRFLPDPAIGWTEHWIECRGAAFDRVMAEGLFALEKPIWRGGDTALRLFEQIHALVRQDKLANQPLISGLGLQLLAAFGQSRQPEEMGHRRLVDRAQRILIESQRHDGGIRDLAAELGVSYSTLRRVFREKTGMSLKQYQSEVRIRRACELLRSSDRSIKEIAAHLGFSSTFHFSNQFSQSTGLPPTRWREQNTARASGNRLGSKK</sequence>
<protein>
    <recommendedName>
        <fullName evidence="7">HTH araC/xylS-type domain-containing protein</fullName>
    </recommendedName>
</protein>
<dbReference type="Proteomes" id="UP000032611">
    <property type="component" value="Chromosome"/>
</dbReference>
<dbReference type="PATRIC" id="fig|1486262.3.peg.2015"/>
<evidence type="ECO:0000256" key="3">
    <source>
        <dbReference type="ARBA" id="ARBA00023125"/>
    </source>
</evidence>
<dbReference type="InterPro" id="IPR018060">
    <property type="entry name" value="HTH_AraC"/>
</dbReference>
<evidence type="ECO:0000259" key="7">
    <source>
        <dbReference type="PROSITE" id="PS01124"/>
    </source>
</evidence>
<evidence type="ECO:0000256" key="4">
    <source>
        <dbReference type="ARBA" id="ARBA00023159"/>
    </source>
</evidence>
<organism evidence="8 9">
    <name type="scientific">Martelella endophytica</name>
    <dbReference type="NCBI Taxonomy" id="1486262"/>
    <lineage>
        <taxon>Bacteria</taxon>
        <taxon>Pseudomonadati</taxon>
        <taxon>Pseudomonadota</taxon>
        <taxon>Alphaproteobacteria</taxon>
        <taxon>Hyphomicrobiales</taxon>
        <taxon>Aurantimonadaceae</taxon>
        <taxon>Martelella</taxon>
    </lineage>
</organism>
<dbReference type="HOGENOM" id="CLU_000445_88_6_5"/>
<dbReference type="GO" id="GO:0043565">
    <property type="term" value="F:sequence-specific DNA binding"/>
    <property type="evidence" value="ECO:0007669"/>
    <property type="project" value="InterPro"/>
</dbReference>
<dbReference type="RefSeq" id="WP_045680883.1">
    <property type="nucleotide sequence ID" value="NZ_CP010803.1"/>
</dbReference>
<dbReference type="OrthoDB" id="9816011at2"/>
<dbReference type="STRING" id="1486262.TM49_09740"/>
<proteinExistence type="predicted"/>
<dbReference type="InterPro" id="IPR050204">
    <property type="entry name" value="AraC_XylS_family_regulators"/>
</dbReference>
<name>A0A0D5LP48_MAREN</name>
<feature type="region of interest" description="Disordered" evidence="6">
    <location>
        <begin position="281"/>
        <end position="305"/>
    </location>
</feature>
<evidence type="ECO:0000256" key="6">
    <source>
        <dbReference type="SAM" id="MobiDB-lite"/>
    </source>
</evidence>
<dbReference type="InterPro" id="IPR018062">
    <property type="entry name" value="HTH_AraC-typ_CS"/>
</dbReference>
<dbReference type="Gene3D" id="1.10.10.60">
    <property type="entry name" value="Homeodomain-like"/>
    <property type="match status" value="2"/>
</dbReference>
<dbReference type="AlphaFoldDB" id="A0A0D5LP48"/>
<dbReference type="InterPro" id="IPR009057">
    <property type="entry name" value="Homeodomain-like_sf"/>
</dbReference>
<keyword evidence="3" id="KW-0238">DNA-binding</keyword>
<dbReference type="SMART" id="SM00342">
    <property type="entry name" value="HTH_ARAC"/>
    <property type="match status" value="1"/>
</dbReference>
<evidence type="ECO:0000256" key="1">
    <source>
        <dbReference type="ARBA" id="ARBA00022490"/>
    </source>
</evidence>
<reference evidence="8 9" key="1">
    <citation type="journal article" date="2015" name="Genome Announc.">
        <title>Complete genome sequence of Martelella endophytica YC6887, which has antifungal activity associated with a halophyte.</title>
        <authorList>
            <person name="Khan A."/>
            <person name="Khan H."/>
            <person name="Chung E.J."/>
            <person name="Hossain M.T."/>
            <person name="Chung Y.R."/>
        </authorList>
    </citation>
    <scope>NUCLEOTIDE SEQUENCE [LARGE SCALE GENOMIC DNA]</scope>
    <source>
        <strain evidence="8">YC6887</strain>
    </source>
</reference>